<reference evidence="1 2" key="1">
    <citation type="submission" date="2018-06" db="EMBL/GenBank/DDBJ databases">
        <title>Genomic Encyclopedia of Type Strains, Phase IV (KMG-IV): sequencing the most valuable type-strain genomes for metagenomic binning, comparative biology and taxonomic classification.</title>
        <authorList>
            <person name="Goeker M."/>
        </authorList>
    </citation>
    <scope>NUCLEOTIDE SEQUENCE [LARGE SCALE GENOMIC DNA]</scope>
    <source>
        <strain evidence="1 2">DSM 5</strain>
    </source>
</reference>
<comment type="caution">
    <text evidence="1">The sequence shown here is derived from an EMBL/GenBank/DDBJ whole genome shotgun (WGS) entry which is preliminary data.</text>
</comment>
<dbReference type="AlphaFoldDB" id="A0A2W7ML74"/>
<dbReference type="OrthoDB" id="2940686at2"/>
<organism evidence="1 2">
    <name type="scientific">Psychrobacillus insolitus</name>
    <dbReference type="NCBI Taxonomy" id="1461"/>
    <lineage>
        <taxon>Bacteria</taxon>
        <taxon>Bacillati</taxon>
        <taxon>Bacillota</taxon>
        <taxon>Bacilli</taxon>
        <taxon>Bacillales</taxon>
        <taxon>Bacillaceae</taxon>
        <taxon>Psychrobacillus</taxon>
    </lineage>
</organism>
<evidence type="ECO:0000313" key="2">
    <source>
        <dbReference type="Proteomes" id="UP000248646"/>
    </source>
</evidence>
<sequence length="110" mass="12379">MIDAQLSMLLVQTIYATKDAKLIEAFELIADQALNSEKLETKLAVVELYADYGVDQANTLKEKNTQLREALEFYASSENYQVNLVDQWGPEINVMIDGGNKAHKALEEIK</sequence>
<proteinExistence type="predicted"/>
<keyword evidence="2" id="KW-1185">Reference proteome</keyword>
<name>A0A2W7ML74_9BACI</name>
<evidence type="ECO:0000313" key="1">
    <source>
        <dbReference type="EMBL" id="PZX07917.1"/>
    </source>
</evidence>
<dbReference type="EMBL" id="QKZI01000001">
    <property type="protein sequence ID" value="PZX07917.1"/>
    <property type="molecule type" value="Genomic_DNA"/>
</dbReference>
<dbReference type="RefSeq" id="WP_111438526.1">
    <property type="nucleotide sequence ID" value="NZ_QKZI01000001.1"/>
</dbReference>
<gene>
    <name evidence="1" type="ORF">C7437_1011039</name>
</gene>
<accession>A0A2W7ML74</accession>
<dbReference type="Proteomes" id="UP000248646">
    <property type="component" value="Unassembled WGS sequence"/>
</dbReference>
<protein>
    <submittedName>
        <fullName evidence="1">Uncharacterized protein</fullName>
    </submittedName>
</protein>